<dbReference type="Pfam" id="PF02771">
    <property type="entry name" value="Acyl-CoA_dh_N"/>
    <property type="match status" value="1"/>
</dbReference>
<organism evidence="12 13">
    <name type="scientific">Nitratireductor aestuarii</name>
    <dbReference type="NCBI Taxonomy" id="1735103"/>
    <lineage>
        <taxon>Bacteria</taxon>
        <taxon>Pseudomonadati</taxon>
        <taxon>Pseudomonadota</taxon>
        <taxon>Alphaproteobacteria</taxon>
        <taxon>Hyphomicrobiales</taxon>
        <taxon>Phyllobacteriaceae</taxon>
        <taxon>Nitratireductor</taxon>
    </lineage>
</organism>
<dbReference type="GO" id="GO:0003995">
    <property type="term" value="F:acyl-CoA dehydrogenase activity"/>
    <property type="evidence" value="ECO:0007669"/>
    <property type="project" value="InterPro"/>
</dbReference>
<dbReference type="Gene3D" id="1.10.540.10">
    <property type="entry name" value="Acyl-CoA dehydrogenase/oxidase, N-terminal domain"/>
    <property type="match status" value="1"/>
</dbReference>
<dbReference type="Pfam" id="PF00441">
    <property type="entry name" value="Acyl-CoA_dh_1"/>
    <property type="match status" value="1"/>
</dbReference>
<evidence type="ECO:0000256" key="6">
    <source>
        <dbReference type="ARBA" id="ARBA00022827"/>
    </source>
</evidence>
<dbReference type="SUPFAM" id="SSF56645">
    <property type="entry name" value="Acyl-CoA dehydrogenase NM domain-like"/>
    <property type="match status" value="1"/>
</dbReference>
<dbReference type="SUPFAM" id="SSF47203">
    <property type="entry name" value="Acyl-CoA dehydrogenase C-terminal domain-like"/>
    <property type="match status" value="1"/>
</dbReference>
<keyword evidence="4" id="KW-0101">Branched-chain amino acid catabolism</keyword>
<dbReference type="InterPro" id="IPR046373">
    <property type="entry name" value="Acyl-CoA_Oxase/DH_mid-dom_sf"/>
</dbReference>
<dbReference type="PROSITE" id="PS00073">
    <property type="entry name" value="ACYL_COA_DH_2"/>
    <property type="match status" value="1"/>
</dbReference>
<dbReference type="Pfam" id="PF02770">
    <property type="entry name" value="Acyl-CoA_dh_M"/>
    <property type="match status" value="1"/>
</dbReference>
<dbReference type="FunFam" id="1.10.540.10:FF:000001">
    <property type="entry name" value="Very long-chain-specific acyl-CoA dehydrogenase, mitochondrial"/>
    <property type="match status" value="1"/>
</dbReference>
<dbReference type="FunFam" id="2.40.110.10:FF:000001">
    <property type="entry name" value="Acyl-CoA dehydrogenase, mitochondrial"/>
    <property type="match status" value="1"/>
</dbReference>
<keyword evidence="13" id="KW-1185">Reference proteome</keyword>
<evidence type="ECO:0000256" key="7">
    <source>
        <dbReference type="ARBA" id="ARBA00023002"/>
    </source>
</evidence>
<dbReference type="InterPro" id="IPR009075">
    <property type="entry name" value="AcylCo_DH/oxidase_C"/>
</dbReference>
<evidence type="ECO:0000256" key="4">
    <source>
        <dbReference type="ARBA" id="ARBA00022456"/>
    </source>
</evidence>
<evidence type="ECO:0000259" key="9">
    <source>
        <dbReference type="Pfam" id="PF00441"/>
    </source>
</evidence>
<evidence type="ECO:0000256" key="3">
    <source>
        <dbReference type="ARBA" id="ARBA00009347"/>
    </source>
</evidence>
<dbReference type="InterPro" id="IPR036250">
    <property type="entry name" value="AcylCo_DH-like_C"/>
</dbReference>
<keyword evidence="5 8" id="KW-0285">Flavoprotein</keyword>
<dbReference type="PROSITE" id="PS00072">
    <property type="entry name" value="ACYL_COA_DH_1"/>
    <property type="match status" value="1"/>
</dbReference>
<name>A0A916W7Y5_9HYPH</name>
<gene>
    <name evidence="12" type="ORF">GCM10011385_31570</name>
</gene>
<feature type="domain" description="Acyl-CoA oxidase/dehydrogenase middle" evidence="10">
    <location>
        <begin position="121"/>
        <end position="217"/>
    </location>
</feature>
<evidence type="ECO:0000313" key="12">
    <source>
        <dbReference type="EMBL" id="GGA75225.1"/>
    </source>
</evidence>
<keyword evidence="7 8" id="KW-0560">Oxidoreductase</keyword>
<dbReference type="PANTHER" id="PTHR43884:SF9">
    <property type="entry name" value="COMPLEX I ASSEMBLY FACTOR ACAD9, MITOCHONDRIAL"/>
    <property type="match status" value="1"/>
</dbReference>
<dbReference type="GO" id="GO:0050660">
    <property type="term" value="F:flavin adenine dinucleotide binding"/>
    <property type="evidence" value="ECO:0007669"/>
    <property type="project" value="InterPro"/>
</dbReference>
<dbReference type="InterPro" id="IPR013786">
    <property type="entry name" value="AcylCoA_DH/ox_N"/>
</dbReference>
<evidence type="ECO:0000259" key="11">
    <source>
        <dbReference type="Pfam" id="PF02771"/>
    </source>
</evidence>
<dbReference type="InterPro" id="IPR006089">
    <property type="entry name" value="Acyl-CoA_DH_CS"/>
</dbReference>
<dbReference type="Gene3D" id="2.40.110.10">
    <property type="entry name" value="Butyryl-CoA Dehydrogenase, subunit A, domain 2"/>
    <property type="match status" value="1"/>
</dbReference>
<dbReference type="InterPro" id="IPR009100">
    <property type="entry name" value="AcylCoA_DH/oxidase_NM_dom_sf"/>
</dbReference>
<keyword evidence="6 8" id="KW-0274">FAD</keyword>
<evidence type="ECO:0000256" key="5">
    <source>
        <dbReference type="ARBA" id="ARBA00022630"/>
    </source>
</evidence>
<evidence type="ECO:0000256" key="8">
    <source>
        <dbReference type="RuleBase" id="RU362125"/>
    </source>
</evidence>
<comment type="similarity">
    <text evidence="3 8">Belongs to the acyl-CoA dehydrogenase family.</text>
</comment>
<dbReference type="Proteomes" id="UP000636264">
    <property type="component" value="Unassembled WGS sequence"/>
</dbReference>
<evidence type="ECO:0000256" key="2">
    <source>
        <dbReference type="ARBA" id="ARBA00005109"/>
    </source>
</evidence>
<dbReference type="PANTHER" id="PTHR43884">
    <property type="entry name" value="ACYL-COA DEHYDROGENASE"/>
    <property type="match status" value="1"/>
</dbReference>
<dbReference type="Gene3D" id="1.20.140.10">
    <property type="entry name" value="Butyryl-CoA Dehydrogenase, subunit A, domain 3"/>
    <property type="match status" value="1"/>
</dbReference>
<dbReference type="PIRSF" id="PIRSF016578">
    <property type="entry name" value="HsaA"/>
    <property type="match status" value="1"/>
</dbReference>
<feature type="domain" description="Acyl-CoA dehydrogenase/oxidase N-terminal" evidence="11">
    <location>
        <begin position="6"/>
        <end position="117"/>
    </location>
</feature>
<dbReference type="InterPro" id="IPR037069">
    <property type="entry name" value="AcylCoA_DH/ox_N_sf"/>
</dbReference>
<dbReference type="EMBL" id="BMIF01000010">
    <property type="protein sequence ID" value="GGA75225.1"/>
    <property type="molecule type" value="Genomic_DNA"/>
</dbReference>
<comment type="pathway">
    <text evidence="2">Amino-acid degradation; L-valine degradation.</text>
</comment>
<reference evidence="12" key="2">
    <citation type="submission" date="2020-09" db="EMBL/GenBank/DDBJ databases">
        <authorList>
            <person name="Sun Q."/>
            <person name="Zhou Y."/>
        </authorList>
    </citation>
    <scope>NUCLEOTIDE SEQUENCE</scope>
    <source>
        <strain evidence="12">CGMCC 1.15320</strain>
    </source>
</reference>
<protein>
    <submittedName>
        <fullName evidence="12">Acyl-CoA dehydrogenase</fullName>
    </submittedName>
</protein>
<evidence type="ECO:0000313" key="13">
    <source>
        <dbReference type="Proteomes" id="UP000636264"/>
    </source>
</evidence>
<dbReference type="InterPro" id="IPR006091">
    <property type="entry name" value="Acyl-CoA_Oxase/DH_mid-dom"/>
</dbReference>
<reference evidence="12" key="1">
    <citation type="journal article" date="2014" name="Int. J. Syst. Evol. Microbiol.">
        <title>Complete genome sequence of Corynebacterium casei LMG S-19264T (=DSM 44701T), isolated from a smear-ripened cheese.</title>
        <authorList>
            <consortium name="US DOE Joint Genome Institute (JGI-PGF)"/>
            <person name="Walter F."/>
            <person name="Albersmeier A."/>
            <person name="Kalinowski J."/>
            <person name="Ruckert C."/>
        </authorList>
    </citation>
    <scope>NUCLEOTIDE SEQUENCE</scope>
    <source>
        <strain evidence="12">CGMCC 1.15320</strain>
    </source>
</reference>
<accession>A0A916W7Y5</accession>
<dbReference type="FunFam" id="1.20.140.10:FF:000001">
    <property type="entry name" value="Acyl-CoA dehydrogenase"/>
    <property type="match status" value="1"/>
</dbReference>
<feature type="domain" description="Acyl-CoA dehydrogenase/oxidase C-terminal" evidence="9">
    <location>
        <begin position="230"/>
        <end position="378"/>
    </location>
</feature>
<dbReference type="RefSeq" id="WP_188722064.1">
    <property type="nucleotide sequence ID" value="NZ_BMIF01000010.1"/>
</dbReference>
<proteinExistence type="inferred from homology"/>
<evidence type="ECO:0000259" key="10">
    <source>
        <dbReference type="Pfam" id="PF02770"/>
    </source>
</evidence>
<comment type="cofactor">
    <cofactor evidence="1 8">
        <name>FAD</name>
        <dbReference type="ChEBI" id="CHEBI:57692"/>
    </cofactor>
</comment>
<comment type="caution">
    <text evidence="12">The sequence shown here is derived from an EMBL/GenBank/DDBJ whole genome shotgun (WGS) entry which is preliminary data.</text>
</comment>
<evidence type="ECO:0000256" key="1">
    <source>
        <dbReference type="ARBA" id="ARBA00001974"/>
    </source>
</evidence>
<sequence length="386" mass="42275">MALDPETLDQLRDMIRRYVRERLVPMEAQVAEEDAIPDEVVQEMRDLGLFGLTIPEEYGGIGLNMSEEVQIAFELGYTSAAFRSLIGTNNGIGSQGIIIDGTEEQKQKYLPRLATGELIASFALTEPEAGSDAGSLKTTARKDGDYYVIRGTKRFITNGPRAGLFTVFARTDLSSTNAAGVSAFLVEAGTPGLSLGAIDKKMGQKGSYTCDVIFDDVRVHKDQIIGGVEGQGFKTAMKILDRGRLHISAICVGSAERIIHEALTYAIDRKQFGKPIAEQQLVQAMLADSQAEAYAARCMVEETARRRDAGQNVSQEAACAKMFASEMVGRVADRGVQIHGGAGYMQEYAVERFYRDVRLFRIYEGTTQIQQLVIARNMIKQAKAGM</sequence>
<dbReference type="GO" id="GO:0009083">
    <property type="term" value="P:branched-chain amino acid catabolic process"/>
    <property type="evidence" value="ECO:0007669"/>
    <property type="project" value="UniProtKB-KW"/>
</dbReference>
<dbReference type="AlphaFoldDB" id="A0A916W7Y5"/>